<dbReference type="RefSeq" id="WP_113063428.1">
    <property type="nucleotide sequence ID" value="NZ_JAAZQD010000003.1"/>
</dbReference>
<name>A0A846ZMB9_9GAMM</name>
<keyword evidence="1" id="KW-1133">Transmembrane helix</keyword>
<keyword evidence="1" id="KW-0472">Membrane</keyword>
<evidence type="ECO:0000256" key="1">
    <source>
        <dbReference type="SAM" id="Phobius"/>
    </source>
</evidence>
<feature type="transmembrane region" description="Helical" evidence="1">
    <location>
        <begin position="37"/>
        <end position="55"/>
    </location>
</feature>
<dbReference type="EMBL" id="JAAZQD010000003">
    <property type="protein sequence ID" value="NKZ38807.1"/>
    <property type="molecule type" value="Genomic_DNA"/>
</dbReference>
<keyword evidence="1" id="KW-0812">Transmembrane</keyword>
<gene>
    <name evidence="3" type="ORF">HF690_07520</name>
</gene>
<reference evidence="3 4" key="1">
    <citation type="journal article" date="2017" name="Int. J. Syst. Evol. Microbiol.">
        <title>Oleiagrimonas citrea sp. nov., a marine bacterium isolated from tidal flat sediment and emended description of the genus Oleiagrimonas Fang et al. 2015 and Oleiagrimonas soli.</title>
        <authorList>
            <person name="Yang S.H."/>
            <person name="Seo H.S."/>
            <person name="Seong C.N."/>
            <person name="Kwon K.K."/>
        </authorList>
    </citation>
    <scope>NUCLEOTIDE SEQUENCE [LARGE SCALE GENOMIC DNA]</scope>
    <source>
        <strain evidence="3 4">MEBiC09124</strain>
    </source>
</reference>
<dbReference type="InterPro" id="IPR058058">
    <property type="entry name" value="CBU_0592-like"/>
</dbReference>
<proteinExistence type="predicted"/>
<evidence type="ECO:0000313" key="3">
    <source>
        <dbReference type="EMBL" id="NKZ38807.1"/>
    </source>
</evidence>
<organism evidence="3 4">
    <name type="scientific">Oleiagrimonas citrea</name>
    <dbReference type="NCBI Taxonomy" id="1665687"/>
    <lineage>
        <taxon>Bacteria</taxon>
        <taxon>Pseudomonadati</taxon>
        <taxon>Pseudomonadota</taxon>
        <taxon>Gammaproteobacteria</taxon>
        <taxon>Lysobacterales</taxon>
        <taxon>Rhodanobacteraceae</taxon>
        <taxon>Oleiagrimonas</taxon>
    </lineage>
</organism>
<evidence type="ECO:0000313" key="4">
    <source>
        <dbReference type="Proteomes" id="UP000541636"/>
    </source>
</evidence>
<dbReference type="Proteomes" id="UP000541636">
    <property type="component" value="Unassembled WGS sequence"/>
</dbReference>
<evidence type="ECO:0000259" key="2">
    <source>
        <dbReference type="Pfam" id="PF26604"/>
    </source>
</evidence>
<protein>
    <recommendedName>
        <fullName evidence="2">CBU-0592-like domain-containing protein</fullName>
    </recommendedName>
</protein>
<dbReference type="AlphaFoldDB" id="A0A846ZMB9"/>
<dbReference type="Pfam" id="PF26604">
    <property type="entry name" value="CBU_0592"/>
    <property type="match status" value="1"/>
</dbReference>
<dbReference type="NCBIfam" id="NF047864">
    <property type="entry name" value="CBU_0592_membra"/>
    <property type="match status" value="1"/>
</dbReference>
<feature type="transmembrane region" description="Helical" evidence="1">
    <location>
        <begin position="61"/>
        <end position="80"/>
    </location>
</feature>
<feature type="transmembrane region" description="Helical" evidence="1">
    <location>
        <begin position="6"/>
        <end position="25"/>
    </location>
</feature>
<keyword evidence="4" id="KW-1185">Reference proteome</keyword>
<sequence length="95" mass="10614">MSILPWHVWIGLVGVALVLLAFFLLQAQRLNGHRMIYQLMNALGALGVLISLVFGEFNLSAFLLEGAWLLISIYGMVFGVKTRRAARDANRDAPW</sequence>
<feature type="domain" description="CBU-0592-like" evidence="2">
    <location>
        <begin position="8"/>
        <end position="81"/>
    </location>
</feature>
<accession>A0A846ZMB9</accession>
<comment type="caution">
    <text evidence="3">The sequence shown here is derived from an EMBL/GenBank/DDBJ whole genome shotgun (WGS) entry which is preliminary data.</text>
</comment>